<dbReference type="InterPro" id="IPR037579">
    <property type="entry name" value="FIB_ANG-like"/>
</dbReference>
<dbReference type="GO" id="GO:0005576">
    <property type="term" value="C:extracellular region"/>
    <property type="evidence" value="ECO:0007669"/>
    <property type="project" value="UniProtKB-SubCell"/>
</dbReference>
<gene>
    <name evidence="7" type="ORF">BRAFLDRAFT_68408</name>
</gene>
<dbReference type="eggNOG" id="KOG2579">
    <property type="taxonomic scope" value="Eukaryota"/>
</dbReference>
<dbReference type="NCBIfam" id="NF040941">
    <property type="entry name" value="GGGWT_bact"/>
    <property type="match status" value="2"/>
</dbReference>
<protein>
    <recommendedName>
        <fullName evidence="6">Fibrinogen C-terminal domain-containing protein</fullName>
    </recommendedName>
</protein>
<dbReference type="AlphaFoldDB" id="C3XRU1"/>
<dbReference type="PROSITE" id="PS00514">
    <property type="entry name" value="FIBRINOGEN_C_1"/>
    <property type="match status" value="2"/>
</dbReference>
<dbReference type="Gene3D" id="3.90.215.10">
    <property type="entry name" value="Gamma Fibrinogen, chain A, domain 1"/>
    <property type="match status" value="2"/>
</dbReference>
<sequence>MRPQWENTRYSTISADMKAAPNGPRHVQFAEPDTLCDGTLRTATLPGSFGRKTGRDDRTRSYYRSNWDENEDIDPTVRLTCFQIAEPDMKEIDKSPEKKPHPQPSSCRRRLRTMCVVILWVILLGLTGFTAWLYFKVDRLKMEKTRLQRKVVGGARQLSDLQDRTDKLTQEKNVLEKRLNGGLKDFAELKNVTWLLKSRLESVAGDLGEKSGTLKVVRERINSLTTCDRGDDCLIRDCADVRTRNKLNGVYPTWPKNVSSALYVYCDQTTQGGGWTVIQRRVDGSVDFFRNWTDYRDGFGDLNDEFWLGNENLYIITSQKMYRLRIELEDWDGIRKYAEYSFMSVDSEMEDYRLRLGAYVGNAGDSMSATNTTHGWDIFKRNLNNMTFSTKDRDNDNSLDSCARLYKGGWWYNSCYNANLNGKYYNTGGRAYDSDLQDGIEWFTWKGWTVPWQSGMQCICAVPEEEDKGRSDSRGEPSYELKCLQMGDHHDMADSANTSDKCKRRKVLYSLNNHRHRLRLCCTILSWVVLLSLTSFVIWLHLRMEGLRTEKDLLTDKVLKDAQLLASLQYRTGQLVSEKAELDNKLTYGICEIEKLQNTSVVLRTRLNDVSKDLTDKGSTLRTVRDRLIMLGGCDNCLIRDCSDAKVWNALDGVYPIWPRNFTNALYVYCDMSSEGGGWTLIQRRLDGSVKFNRSWQDYRDGFGDLAGELWIGNENLYYLLSQKDYKLRIDLEDWDGNKSFAEYDSFRIESEEDNYRLRLGTYIAGNAGDSMTGGNSTFQIFNRNLNNMQFSTIDRDNDASTKQNCARQYKGGWWYKDCYSANLNGLYYKVGKYGVKGAPSSPVQDGIEWFTWTGWYYSLKAVSMKVKPAAAL</sequence>
<keyword evidence="3" id="KW-1015">Disulfide bond</keyword>
<dbReference type="InterPro" id="IPR020837">
    <property type="entry name" value="Fibrinogen_CS"/>
</dbReference>
<dbReference type="Gene3D" id="4.10.530.10">
    <property type="entry name" value="Gamma-fibrinogen Carboxyl Terminal Fragment, domain 2"/>
    <property type="match status" value="1"/>
</dbReference>
<dbReference type="InParanoid" id="C3XRU1"/>
<organism>
    <name type="scientific">Branchiostoma floridae</name>
    <name type="common">Florida lancelet</name>
    <name type="synonym">Amphioxus</name>
    <dbReference type="NCBI Taxonomy" id="7739"/>
    <lineage>
        <taxon>Eukaryota</taxon>
        <taxon>Metazoa</taxon>
        <taxon>Chordata</taxon>
        <taxon>Cephalochordata</taxon>
        <taxon>Leptocardii</taxon>
        <taxon>Amphioxiformes</taxon>
        <taxon>Branchiostomatidae</taxon>
        <taxon>Branchiostoma</taxon>
    </lineage>
</organism>
<evidence type="ECO:0000256" key="3">
    <source>
        <dbReference type="ARBA" id="ARBA00023157"/>
    </source>
</evidence>
<comment type="subcellular location">
    <subcellularLocation>
        <location evidence="1">Secreted</location>
    </subcellularLocation>
</comment>
<name>C3XRU1_BRAFL</name>
<dbReference type="EMBL" id="GG666456">
    <property type="protein sequence ID" value="EEN69409.1"/>
    <property type="molecule type" value="Genomic_DNA"/>
</dbReference>
<accession>C3XRU1</accession>
<keyword evidence="2" id="KW-0964">Secreted</keyword>
<evidence type="ECO:0000256" key="1">
    <source>
        <dbReference type="ARBA" id="ARBA00004613"/>
    </source>
</evidence>
<evidence type="ECO:0000259" key="6">
    <source>
        <dbReference type="PROSITE" id="PS51406"/>
    </source>
</evidence>
<dbReference type="CDD" id="cd00087">
    <property type="entry name" value="FReD"/>
    <property type="match status" value="2"/>
</dbReference>
<evidence type="ECO:0000256" key="2">
    <source>
        <dbReference type="ARBA" id="ARBA00022525"/>
    </source>
</evidence>
<dbReference type="FunFam" id="3.90.215.10:FF:000001">
    <property type="entry name" value="Tenascin isoform 1"/>
    <property type="match status" value="2"/>
</dbReference>
<feature type="domain" description="Fibrinogen C-terminal" evidence="6">
    <location>
        <begin position="229"/>
        <end position="463"/>
    </location>
</feature>
<dbReference type="InterPro" id="IPR036056">
    <property type="entry name" value="Fibrinogen-like_C"/>
</dbReference>
<dbReference type="InterPro" id="IPR002181">
    <property type="entry name" value="Fibrinogen_a/b/g_C_dom"/>
</dbReference>
<proteinExistence type="predicted"/>
<keyword evidence="5" id="KW-0472">Membrane</keyword>
<feature type="domain" description="Fibrinogen C-terminal" evidence="6">
    <location>
        <begin position="633"/>
        <end position="871"/>
    </location>
</feature>
<evidence type="ECO:0000313" key="7">
    <source>
        <dbReference type="EMBL" id="EEN69409.1"/>
    </source>
</evidence>
<dbReference type="PROSITE" id="PS51406">
    <property type="entry name" value="FIBRINOGEN_C_2"/>
    <property type="match status" value="2"/>
</dbReference>
<keyword evidence="5" id="KW-1133">Transmembrane helix</keyword>
<reference evidence="7" key="1">
    <citation type="journal article" date="2008" name="Nature">
        <title>The amphioxus genome and the evolution of the chordate karyotype.</title>
        <authorList>
            <consortium name="US DOE Joint Genome Institute (JGI-PGF)"/>
            <person name="Putnam N.H."/>
            <person name="Butts T."/>
            <person name="Ferrier D.E.K."/>
            <person name="Furlong R.F."/>
            <person name="Hellsten U."/>
            <person name="Kawashima T."/>
            <person name="Robinson-Rechavi M."/>
            <person name="Shoguchi E."/>
            <person name="Terry A."/>
            <person name="Yu J.-K."/>
            <person name="Benito-Gutierrez E.L."/>
            <person name="Dubchak I."/>
            <person name="Garcia-Fernandez J."/>
            <person name="Gibson-Brown J.J."/>
            <person name="Grigoriev I.V."/>
            <person name="Horton A.C."/>
            <person name="de Jong P.J."/>
            <person name="Jurka J."/>
            <person name="Kapitonov V.V."/>
            <person name="Kohara Y."/>
            <person name="Kuroki Y."/>
            <person name="Lindquist E."/>
            <person name="Lucas S."/>
            <person name="Osoegawa K."/>
            <person name="Pennacchio L.A."/>
            <person name="Salamov A.A."/>
            <person name="Satou Y."/>
            <person name="Sauka-Spengler T."/>
            <person name="Schmutz J."/>
            <person name="Shin-I T."/>
            <person name="Toyoda A."/>
            <person name="Bronner-Fraser M."/>
            <person name="Fujiyama A."/>
            <person name="Holland L.Z."/>
            <person name="Holland P.W.H."/>
            <person name="Satoh N."/>
            <person name="Rokhsar D.S."/>
        </authorList>
    </citation>
    <scope>NUCLEOTIDE SEQUENCE [LARGE SCALE GENOMIC DNA]</scope>
    <source>
        <strain evidence="7">S238N-H82</strain>
        <tissue evidence="7">Testes</tissue>
    </source>
</reference>
<keyword evidence="4" id="KW-0325">Glycoprotein</keyword>
<dbReference type="SUPFAM" id="SSF56496">
    <property type="entry name" value="Fibrinogen C-terminal domain-like"/>
    <property type="match status" value="2"/>
</dbReference>
<evidence type="ECO:0000256" key="4">
    <source>
        <dbReference type="ARBA" id="ARBA00023180"/>
    </source>
</evidence>
<dbReference type="PANTHER" id="PTHR47221">
    <property type="entry name" value="FIBRINOGEN ALPHA CHAIN"/>
    <property type="match status" value="1"/>
</dbReference>
<evidence type="ECO:0000256" key="5">
    <source>
        <dbReference type="SAM" id="Phobius"/>
    </source>
</evidence>
<dbReference type="SMART" id="SM00186">
    <property type="entry name" value="FBG"/>
    <property type="match status" value="2"/>
</dbReference>
<dbReference type="InterPro" id="IPR014716">
    <property type="entry name" value="Fibrinogen_a/b/g_C_1"/>
</dbReference>
<keyword evidence="5" id="KW-0812">Transmembrane</keyword>
<dbReference type="Pfam" id="PF00147">
    <property type="entry name" value="Fibrinogen_C"/>
    <property type="match status" value="2"/>
</dbReference>
<feature type="transmembrane region" description="Helical" evidence="5">
    <location>
        <begin position="114"/>
        <end position="135"/>
    </location>
</feature>
<dbReference type="PANTHER" id="PTHR47221:SF5">
    <property type="entry name" value="FIBRINOGEN C-TERMINAL DOMAIN-CONTAINING PROTEIN"/>
    <property type="match status" value="1"/>
</dbReference>